<dbReference type="EMBL" id="MDYN01000092">
    <property type="protein sequence ID" value="OQD78067.1"/>
    <property type="molecule type" value="Genomic_DNA"/>
</dbReference>
<evidence type="ECO:0000313" key="3">
    <source>
        <dbReference type="EMBL" id="OQD78067.1"/>
    </source>
</evidence>
<proteinExistence type="predicted"/>
<feature type="region of interest" description="Disordered" evidence="1">
    <location>
        <begin position="102"/>
        <end position="168"/>
    </location>
</feature>
<feature type="compositionally biased region" description="Polar residues" evidence="1">
    <location>
        <begin position="103"/>
        <end position="128"/>
    </location>
</feature>
<sequence>MFNDVSQLKRAIERRRHDYVKAKSGGSHLGKRKRGSRFVLNKSEKELEEERREQLQKSLDDELAMMQNRFNSNRPVTNFCLPGSEKDDPDLFPMKMVDEETQKIGNSDQPNLQVMTPPSTSRSASRNLPLNPADHRTPRSQKDPITPIPPWPTGQPGVKPTNSNPKVPERTTTELIAKISHKQRFSQAHIVQLFHVKNGMKIIIDDDVVQRIPDGQDMIAEVSEISSNRATGGGSTIEVSLDF</sequence>
<gene>
    <name evidence="3" type="ORF">PENANT_c092G02963</name>
</gene>
<dbReference type="Pfam" id="PF25416">
    <property type="entry name" value="GRHL1_C"/>
    <property type="match status" value="1"/>
</dbReference>
<evidence type="ECO:0000313" key="4">
    <source>
        <dbReference type="Proteomes" id="UP000191672"/>
    </source>
</evidence>
<dbReference type="InterPro" id="IPR057520">
    <property type="entry name" value="GRHL1/CP2_C"/>
</dbReference>
<accession>A0A1V6PMU6</accession>
<reference evidence="4" key="1">
    <citation type="journal article" date="2017" name="Nat. Microbiol.">
        <title>Global analysis of biosynthetic gene clusters reveals vast potential of secondary metabolite production in Penicillium species.</title>
        <authorList>
            <person name="Nielsen J.C."/>
            <person name="Grijseels S."/>
            <person name="Prigent S."/>
            <person name="Ji B."/>
            <person name="Dainat J."/>
            <person name="Nielsen K.F."/>
            <person name="Frisvad J.C."/>
            <person name="Workman M."/>
            <person name="Nielsen J."/>
        </authorList>
    </citation>
    <scope>NUCLEOTIDE SEQUENCE [LARGE SCALE GENOMIC DNA]</scope>
    <source>
        <strain evidence="4">IBT 31811</strain>
    </source>
</reference>
<dbReference type="Proteomes" id="UP000191672">
    <property type="component" value="Unassembled WGS sequence"/>
</dbReference>
<keyword evidence="4" id="KW-1185">Reference proteome</keyword>
<protein>
    <recommendedName>
        <fullName evidence="2">GRHL1/CP2 C-terminal domain-containing protein</fullName>
    </recommendedName>
</protein>
<feature type="domain" description="GRHL1/CP2 C-terminal" evidence="2">
    <location>
        <begin position="169"/>
        <end position="227"/>
    </location>
</feature>
<feature type="compositionally biased region" description="Basic and acidic residues" evidence="1">
    <location>
        <begin position="133"/>
        <end position="142"/>
    </location>
</feature>
<feature type="compositionally biased region" description="Basic and acidic residues" evidence="1">
    <location>
        <begin position="42"/>
        <end position="54"/>
    </location>
</feature>
<evidence type="ECO:0000259" key="2">
    <source>
        <dbReference type="Pfam" id="PF25416"/>
    </source>
</evidence>
<comment type="caution">
    <text evidence="3">The sequence shown here is derived from an EMBL/GenBank/DDBJ whole genome shotgun (WGS) entry which is preliminary data.</text>
</comment>
<organism evidence="3 4">
    <name type="scientific">Penicillium antarcticum</name>
    <dbReference type="NCBI Taxonomy" id="416450"/>
    <lineage>
        <taxon>Eukaryota</taxon>
        <taxon>Fungi</taxon>
        <taxon>Dikarya</taxon>
        <taxon>Ascomycota</taxon>
        <taxon>Pezizomycotina</taxon>
        <taxon>Eurotiomycetes</taxon>
        <taxon>Eurotiomycetidae</taxon>
        <taxon>Eurotiales</taxon>
        <taxon>Aspergillaceae</taxon>
        <taxon>Penicillium</taxon>
    </lineage>
</organism>
<name>A0A1V6PMU6_9EURO</name>
<evidence type="ECO:0000256" key="1">
    <source>
        <dbReference type="SAM" id="MobiDB-lite"/>
    </source>
</evidence>
<dbReference type="AlphaFoldDB" id="A0A1V6PMU6"/>
<feature type="region of interest" description="Disordered" evidence="1">
    <location>
        <begin position="21"/>
        <end position="54"/>
    </location>
</feature>